<evidence type="ECO:0000313" key="3">
    <source>
        <dbReference type="EMBL" id="CAB4826718.1"/>
    </source>
</evidence>
<dbReference type="EMBL" id="CAFBMT010000041">
    <property type="protein sequence ID" value="CAB4959244.1"/>
    <property type="molecule type" value="Genomic_DNA"/>
</dbReference>
<evidence type="ECO:0000313" key="1">
    <source>
        <dbReference type="EMBL" id="CAB4365512.1"/>
    </source>
</evidence>
<evidence type="ECO:0000313" key="2">
    <source>
        <dbReference type="EMBL" id="CAB4749385.1"/>
    </source>
</evidence>
<organism evidence="6">
    <name type="scientific">freshwater metagenome</name>
    <dbReference type="NCBI Taxonomy" id="449393"/>
    <lineage>
        <taxon>unclassified sequences</taxon>
        <taxon>metagenomes</taxon>
        <taxon>ecological metagenomes</taxon>
    </lineage>
</organism>
<evidence type="ECO:0000313" key="4">
    <source>
        <dbReference type="EMBL" id="CAB4851349.1"/>
    </source>
</evidence>
<dbReference type="AlphaFoldDB" id="A0A6J7Q8W4"/>
<sequence>MSMPHTATITRSRRVFSAALLGTALLAAALPATSFAKEIVSGGVAATGGAVACSPISSLTVKADPKVGETGLASVAVTYGVKPCTNGQAVTTNVIVAEYLNPSVVLYDWQNAPTTGKFTAFGVRVRVTYKVTVTVVDTATGAIAGTQSAFVAAIPKPV</sequence>
<proteinExistence type="predicted"/>
<dbReference type="EMBL" id="CAFAAV010000139">
    <property type="protein sequence ID" value="CAB4826718.1"/>
    <property type="molecule type" value="Genomic_DNA"/>
</dbReference>
<evidence type="ECO:0000313" key="5">
    <source>
        <dbReference type="EMBL" id="CAB4959244.1"/>
    </source>
</evidence>
<evidence type="ECO:0000313" key="6">
    <source>
        <dbReference type="EMBL" id="CAB5013421.1"/>
    </source>
</evidence>
<dbReference type="EMBL" id="CAEZYF010000039">
    <property type="protein sequence ID" value="CAB4749385.1"/>
    <property type="molecule type" value="Genomic_DNA"/>
</dbReference>
<name>A0A6J7Q8W4_9ZZZZ</name>
<dbReference type="EMBL" id="CAFBOL010000119">
    <property type="protein sequence ID" value="CAB5013421.1"/>
    <property type="molecule type" value="Genomic_DNA"/>
</dbReference>
<dbReference type="EMBL" id="CAESGF010000034">
    <property type="protein sequence ID" value="CAB4365512.1"/>
    <property type="molecule type" value="Genomic_DNA"/>
</dbReference>
<protein>
    <submittedName>
        <fullName evidence="6">Unannotated protein</fullName>
    </submittedName>
</protein>
<gene>
    <name evidence="2" type="ORF">UFOPK2656_03448</name>
    <name evidence="3" type="ORF">UFOPK3099_01741</name>
    <name evidence="4" type="ORF">UFOPK3267_01494</name>
    <name evidence="5" type="ORF">UFOPK3651_03398</name>
    <name evidence="6" type="ORF">UFOPK3931_02940</name>
    <name evidence="1" type="ORF">UFOPK4189_03255</name>
</gene>
<reference evidence="6" key="1">
    <citation type="submission" date="2020-05" db="EMBL/GenBank/DDBJ databases">
        <authorList>
            <person name="Chiriac C."/>
            <person name="Salcher M."/>
            <person name="Ghai R."/>
            <person name="Kavagutti S V."/>
        </authorList>
    </citation>
    <scope>NUCLEOTIDE SEQUENCE</scope>
</reference>
<accession>A0A6J7Q8W4</accession>
<dbReference type="EMBL" id="CAFBIY010000078">
    <property type="protein sequence ID" value="CAB4851349.1"/>
    <property type="molecule type" value="Genomic_DNA"/>
</dbReference>